<organism evidence="11 12">
    <name type="scientific">Lepraria neglecta</name>
    <dbReference type="NCBI Taxonomy" id="209136"/>
    <lineage>
        <taxon>Eukaryota</taxon>
        <taxon>Fungi</taxon>
        <taxon>Dikarya</taxon>
        <taxon>Ascomycota</taxon>
        <taxon>Pezizomycotina</taxon>
        <taxon>Lecanoromycetes</taxon>
        <taxon>OSLEUM clade</taxon>
        <taxon>Lecanoromycetidae</taxon>
        <taxon>Lecanorales</taxon>
        <taxon>Lecanorineae</taxon>
        <taxon>Stereocaulaceae</taxon>
        <taxon>Lepraria</taxon>
    </lineage>
</organism>
<comment type="similarity">
    <text evidence="7">Belongs to the protein kinase superfamily. CMGC Ser/Thr protein kinase family.</text>
</comment>
<gene>
    <name evidence="11" type="ORF">OEA41_010526</name>
</gene>
<dbReference type="SMART" id="SM00220">
    <property type="entry name" value="S_TKc"/>
    <property type="match status" value="1"/>
</dbReference>
<evidence type="ECO:0000256" key="1">
    <source>
        <dbReference type="ARBA" id="ARBA00012513"/>
    </source>
</evidence>
<evidence type="ECO:0000256" key="7">
    <source>
        <dbReference type="ARBA" id="ARBA00023596"/>
    </source>
</evidence>
<sequence>MTSPSSSPSEGEIVESDSEKATTAPASNKGTSVDRPFRTRVSVSRSPSPIRSPRRHKSRSESRSPYREPRGAKRSHDDDHYDRTRNDPRRFKVRYEDYPAGDRSRGRDPYHEADRSDRSLGHEYRDANGRPGEVRPKTRSRSPNHLRTQRWGHDRHSGKNRGGRGHKDNWREQSSRGYNESRSRLSKEQSVSDRGHSSVAAAQLKADAEFRNNQTQHSADSVQKSTSSTANGALEATVNTEEATQSRSTEPLDEAALIEERRNKREAIKAKHRGQATPMLVQALALDSKSAPSTPKSPAAEEGSQALASPQRTPPPTSKVPSGQESPNDFVVLKDTDLANSSTAATGPMQEDEPSAADYDPTMDMQEDKMRHEQHQRKDEMSSGAYDETVMNDQDVLIPDAKPNESVEEMANDEFDMFADGDDDMFAEMPIAAEKPERDASKAVPVPQAKALDMSMLDDWDDPEGYYKVILGELLDNRYHVQSNLGKGMFSGVVRATDQKTKRLVAIKLIRNNETMKKAGLKEIEILQRLSNADPEDKKHMIRLERYFEHKGHLCMVFENLSINLREVLKKFGRDVGINLKAVRAYAQQMFLGLSLLRKCNILHADLKPDNVLVNESRNVLKICDLGSASDASENEITQYLVSRFYRAPEISKIYNAHFQLIILIAITVLGMPYDFGIDIWSIGCTLFELYTGKILFTGRSNNQMLRAIMECRGKFSHKILRKAQFAGFHFDDLLNFRSVEKDKLTGKDMVRILNFTKPTRDLKTRLMANVKGMADAELKELNLFVDLLERCLNLNPGKRCTPTEALKHPFILRTK</sequence>
<keyword evidence="6 8" id="KW-0067">ATP-binding</keyword>
<keyword evidence="3" id="KW-0808">Transferase</keyword>
<feature type="compositionally biased region" description="Low complexity" evidence="9">
    <location>
        <begin position="288"/>
        <end position="300"/>
    </location>
</feature>
<keyword evidence="2" id="KW-0723">Serine/threonine-protein kinase</keyword>
<feature type="domain" description="Protein kinase" evidence="10">
    <location>
        <begin position="479"/>
        <end position="812"/>
    </location>
</feature>
<evidence type="ECO:0000259" key="10">
    <source>
        <dbReference type="PROSITE" id="PS50011"/>
    </source>
</evidence>
<keyword evidence="5" id="KW-0418">Kinase</keyword>
<reference evidence="11" key="1">
    <citation type="submission" date="2022-11" db="EMBL/GenBank/DDBJ databases">
        <title>Chromosomal genome sequence assembly and mating type (MAT) locus characterization of the leprose asexual lichenized fungus Lepraria neglecta (Nyl.) Erichsen.</title>
        <authorList>
            <person name="Allen J.L."/>
            <person name="Pfeffer B."/>
        </authorList>
    </citation>
    <scope>NUCLEOTIDE SEQUENCE</scope>
    <source>
        <strain evidence="11">Allen 5258</strain>
    </source>
</reference>
<keyword evidence="4 8" id="KW-0547">Nucleotide-binding</keyword>
<keyword evidence="12" id="KW-1185">Reference proteome</keyword>
<dbReference type="InterPro" id="IPR011009">
    <property type="entry name" value="Kinase-like_dom_sf"/>
</dbReference>
<feature type="compositionally biased region" description="Low complexity" evidence="9">
    <location>
        <begin position="39"/>
        <end position="51"/>
    </location>
</feature>
<feature type="compositionally biased region" description="Polar residues" evidence="9">
    <location>
        <begin position="211"/>
        <end position="249"/>
    </location>
</feature>
<dbReference type="PANTHER" id="PTHR24058">
    <property type="entry name" value="DUAL SPECIFICITY PROTEIN KINASE"/>
    <property type="match status" value="1"/>
</dbReference>
<evidence type="ECO:0000256" key="8">
    <source>
        <dbReference type="PROSITE-ProRule" id="PRU10141"/>
    </source>
</evidence>
<dbReference type="PROSITE" id="PS00107">
    <property type="entry name" value="PROTEIN_KINASE_ATP"/>
    <property type="match status" value="1"/>
</dbReference>
<dbReference type="GO" id="GO:0005524">
    <property type="term" value="F:ATP binding"/>
    <property type="evidence" value="ECO:0007669"/>
    <property type="project" value="UniProtKB-UniRule"/>
</dbReference>
<evidence type="ECO:0000256" key="5">
    <source>
        <dbReference type="ARBA" id="ARBA00022777"/>
    </source>
</evidence>
<feature type="region of interest" description="Disordered" evidence="9">
    <location>
        <begin position="1"/>
        <end position="362"/>
    </location>
</feature>
<dbReference type="FunFam" id="3.30.200.20:FF:000440">
    <property type="entry name" value="CMGC/DYRK/PRP4 protein kinase, variant"/>
    <property type="match status" value="1"/>
</dbReference>
<dbReference type="GO" id="GO:0004674">
    <property type="term" value="F:protein serine/threonine kinase activity"/>
    <property type="evidence" value="ECO:0007669"/>
    <property type="project" value="UniProtKB-KW"/>
</dbReference>
<feature type="compositionally biased region" description="Basic and acidic residues" evidence="9">
    <location>
        <begin position="165"/>
        <end position="196"/>
    </location>
</feature>
<dbReference type="InterPro" id="IPR050494">
    <property type="entry name" value="Ser_Thr_dual-spec_kinase"/>
</dbReference>
<accession>A0AAD9YWK1</accession>
<feature type="compositionally biased region" description="Basic and acidic residues" evidence="9">
    <location>
        <begin position="59"/>
        <end position="136"/>
    </location>
</feature>
<dbReference type="EMBL" id="JASNWA010000011">
    <property type="protein sequence ID" value="KAK3167399.1"/>
    <property type="molecule type" value="Genomic_DNA"/>
</dbReference>
<evidence type="ECO:0000256" key="2">
    <source>
        <dbReference type="ARBA" id="ARBA00022527"/>
    </source>
</evidence>
<dbReference type="Proteomes" id="UP001276659">
    <property type="component" value="Unassembled WGS sequence"/>
</dbReference>
<protein>
    <recommendedName>
        <fullName evidence="1">non-specific serine/threonine protein kinase</fullName>
        <ecNumber evidence="1">2.7.11.1</ecNumber>
    </recommendedName>
</protein>
<dbReference type="SUPFAM" id="SSF56112">
    <property type="entry name" value="Protein kinase-like (PK-like)"/>
    <property type="match status" value="1"/>
</dbReference>
<evidence type="ECO:0000313" key="12">
    <source>
        <dbReference type="Proteomes" id="UP001276659"/>
    </source>
</evidence>
<dbReference type="CDD" id="cd14135">
    <property type="entry name" value="STKc_PRP4"/>
    <property type="match status" value="1"/>
</dbReference>
<evidence type="ECO:0000256" key="4">
    <source>
        <dbReference type="ARBA" id="ARBA00022741"/>
    </source>
</evidence>
<evidence type="ECO:0000256" key="3">
    <source>
        <dbReference type="ARBA" id="ARBA00022679"/>
    </source>
</evidence>
<dbReference type="Gene3D" id="1.10.510.10">
    <property type="entry name" value="Transferase(Phosphotransferase) domain 1"/>
    <property type="match status" value="1"/>
</dbReference>
<feature type="binding site" evidence="8">
    <location>
        <position position="508"/>
    </location>
    <ligand>
        <name>ATP</name>
        <dbReference type="ChEBI" id="CHEBI:30616"/>
    </ligand>
</feature>
<dbReference type="GO" id="GO:0045292">
    <property type="term" value="P:mRNA cis splicing, via spliceosome"/>
    <property type="evidence" value="ECO:0007669"/>
    <property type="project" value="InterPro"/>
</dbReference>
<dbReference type="FunFam" id="1.10.510.10:FF:000078">
    <property type="entry name" value="Serine/threonine-protein kinase PRP4 homolog"/>
    <property type="match status" value="1"/>
</dbReference>
<evidence type="ECO:0000313" key="11">
    <source>
        <dbReference type="EMBL" id="KAK3167399.1"/>
    </source>
</evidence>
<comment type="caution">
    <text evidence="11">The sequence shown here is derived from an EMBL/GenBank/DDBJ whole genome shotgun (WGS) entry which is preliminary data.</text>
</comment>
<dbReference type="AlphaFoldDB" id="A0AAD9YWK1"/>
<dbReference type="PROSITE" id="PS00108">
    <property type="entry name" value="PROTEIN_KINASE_ST"/>
    <property type="match status" value="1"/>
</dbReference>
<dbReference type="EC" id="2.7.11.1" evidence="1"/>
<dbReference type="PROSITE" id="PS50011">
    <property type="entry name" value="PROTEIN_KINASE_DOM"/>
    <property type="match status" value="1"/>
</dbReference>
<dbReference type="InterPro" id="IPR017441">
    <property type="entry name" value="Protein_kinase_ATP_BS"/>
</dbReference>
<dbReference type="InterPro" id="IPR044092">
    <property type="entry name" value="STKc_PRP4"/>
</dbReference>
<dbReference type="PANTHER" id="PTHR24058:SF103">
    <property type="entry name" value="SERINE_THREONINE-PROTEIN KINASE PRP4 HOMOLOG"/>
    <property type="match status" value="1"/>
</dbReference>
<dbReference type="InterPro" id="IPR000719">
    <property type="entry name" value="Prot_kinase_dom"/>
</dbReference>
<dbReference type="InterPro" id="IPR008271">
    <property type="entry name" value="Ser/Thr_kinase_AS"/>
</dbReference>
<evidence type="ECO:0000256" key="9">
    <source>
        <dbReference type="SAM" id="MobiDB-lite"/>
    </source>
</evidence>
<proteinExistence type="inferred from homology"/>
<name>A0AAD9YWK1_9LECA</name>
<feature type="compositionally biased region" description="Basic residues" evidence="9">
    <location>
        <begin position="137"/>
        <end position="150"/>
    </location>
</feature>
<dbReference type="Pfam" id="PF00069">
    <property type="entry name" value="Pkinase"/>
    <property type="match status" value="1"/>
</dbReference>
<feature type="compositionally biased region" description="Basic and acidic residues" evidence="9">
    <location>
        <begin position="258"/>
        <end position="269"/>
    </location>
</feature>
<evidence type="ECO:0000256" key="6">
    <source>
        <dbReference type="ARBA" id="ARBA00022840"/>
    </source>
</evidence>
<dbReference type="Gene3D" id="3.30.200.20">
    <property type="entry name" value="Phosphorylase Kinase, domain 1"/>
    <property type="match status" value="1"/>
</dbReference>